<name>A0ACD3API0_9AGAR</name>
<dbReference type="EMBL" id="ML208393">
    <property type="protein sequence ID" value="TFK66832.1"/>
    <property type="molecule type" value="Genomic_DNA"/>
</dbReference>
<sequence>MTRGARGVSVDPAATGGSSGSAIPNTRGYQLEMLHTSLQKNIIIALDTGSGKTHIAVLRIKREIEIEETKLCWFLAPTVTLCKQQKSVIETALPVSVGIISGESDPNQWKDQTLWEKVLGTHRVMVSTPQVLLDALRHGYVVLGRDVSLLIFDEAHHAVSNDPYNRIMVEFYHSTPPRKAPEHHGFVRPMVLGLTASPIFGGDPIKAFREIEKNLDSTICTPLENREELTKFVHRPEFRHFLYRPHDSTNTYFSTNLATLHEIVSQLDITKDPYIASLKRRLASTQKRTREWQELDQKLSKAIRTENSFTQKGLRDFARTAVDIARDLGSWAADWYVWSVVEKSIYVLDPLNNVLSSWKDSEKAYLLKFLKALVLTQPSMGAEDLIDGLSDKAKVLIRCLLQEKEETEARNEAYSGIIFVQRRDAVIVLAEILRYHPETSLVNMFRPGCLLGSSDSGYRHSFLDITRYLLKESQEETLMDFKLGQKNLIVSTSVAEEGIDIQACGSVIRWDPPLNMASWAQSRGRARRRQSTFTLLFQAGGVDAANVTKWQQLERKMVELYKDPNREVNGYRHSFLDITRYLLKESQEETLMDFKLGQKNLIVSTSVAEEGIDIQACGSVIRWDPPLNMASWAQSRGRARRRQSTFTLLFQAGGVDAANVTKWQQLERKMVELYKDPNREVKLRKLVEEEEEALRPPGEDDEEEEYLEFKIPLTGATLTLHSAVPHIAHFCASMPRAMHVNNAPIYLLDPPDHPPEWYDLPHEVRVLTSKREYEGPWGVTLVLPRMLPWELREFSVEMKYTTKVKAYRQAAFKAYKALYEAGLLNDNLLPLDSERRKEGEEELALKEEIGKRKAMERVAELQLNPWKRRGQGGVGRIAGTGESQDHQGDPPQDEPQRDEDETWYLSELRVDGLPPLRVFTRVEILCQELQEQGTLLHRPGLPPIRTTLHPQGKILDENVQELIQRAGEYTRMMFWSVNGSRMDWDKLDFSYLFLPYDDVAGGGVRFEQKVQWEERREWRASLPHPHVPTSAANPQPFHPSDNILCQARKFGKQYNYPNDITMVRPGLHFGKGYRFVKWRGEDEPLSEEEENSIGNRYRWIFRNKGKGKLADPSQDVTMQDDSADVATLASSVVKQKPPRGIPEGLTIIWPLLQVEPLPPRTNFLTPTSSTTSEKKKRRKSSTSDASPTSNASIVLLPEFSAVTLLSEVDLEYAALLPSILRYFTIALTVDSLRQNLFFPAMLGGGVTYGPGLGAQPDHPQTELSSSPLSSLPLPLLTTALLTPSASEQFNYQRLEILGDTVLKFLVSFQLFAEYPIWHEGYLTQKKDRIVSNGRLAKDAVGKELYKWMIRDRLISKKWRPSYLTPPPPKPPIQPLSTVANPDSTALEPTGDRLPTIPPPKPKKPSSGPKTSRNEGLPPPTPASLQTSDPEAAAATTSQVQAPKPKKRKRKPKKDRKPVDGQDLSTKMLADVIEALLGASYLFGGFDLAFECGLFFNLGMRWQPSQARFDSVLTQVRASRQPLPSPSVQYGSAQRSIIDSLPDVALPSQLKHVEEMLGYTFKHKALLIEALTHASYQQSVGNTSGGDSPPIASSSSHPSPPSPSPSYLYNTRSYERLEFLGDAVLDMILVDILFRAPDKNYSPGHIHQRKMALVNAQFLAYVCLKTKVDIEKFMPKPKMENAGLGSTQHLPPPHSKHNSGTSRRRSSFSSALVEQGPTSIALEKTTQTVYLWQCLLHSSTRILEDQTQTFGRFQRHETSITSSFVTPPPSPSAGPSSSPTGSPQPRIFPWAALTSLQAPKFFSDVIESILGAIFLDSGSLHLGIENVKKVLGPSGFGVLPILDQIINDDIDVLHPVTRVGLWADKNGKTLDFEYIRERGHVSALVMVDGKEEVRVKEVYFGKSSLEEAKYKAAEAAIKVLRLRDVGLKKTLEKKLDRKKRGDVEF</sequence>
<organism evidence="1 2">
    <name type="scientific">Pluteus cervinus</name>
    <dbReference type="NCBI Taxonomy" id="181527"/>
    <lineage>
        <taxon>Eukaryota</taxon>
        <taxon>Fungi</taxon>
        <taxon>Dikarya</taxon>
        <taxon>Basidiomycota</taxon>
        <taxon>Agaricomycotina</taxon>
        <taxon>Agaricomycetes</taxon>
        <taxon>Agaricomycetidae</taxon>
        <taxon>Agaricales</taxon>
        <taxon>Pluteineae</taxon>
        <taxon>Pluteaceae</taxon>
        <taxon>Pluteus</taxon>
    </lineage>
</organism>
<keyword evidence="1" id="KW-0378">Hydrolase</keyword>
<reference evidence="1 2" key="1">
    <citation type="journal article" date="2019" name="Nat. Ecol. Evol.">
        <title>Megaphylogeny resolves global patterns of mushroom evolution.</title>
        <authorList>
            <person name="Varga T."/>
            <person name="Krizsan K."/>
            <person name="Foldi C."/>
            <person name="Dima B."/>
            <person name="Sanchez-Garcia M."/>
            <person name="Sanchez-Ramirez S."/>
            <person name="Szollosi G.J."/>
            <person name="Szarkandi J.G."/>
            <person name="Papp V."/>
            <person name="Albert L."/>
            <person name="Andreopoulos W."/>
            <person name="Angelini C."/>
            <person name="Antonin V."/>
            <person name="Barry K.W."/>
            <person name="Bougher N.L."/>
            <person name="Buchanan P."/>
            <person name="Buyck B."/>
            <person name="Bense V."/>
            <person name="Catcheside P."/>
            <person name="Chovatia M."/>
            <person name="Cooper J."/>
            <person name="Damon W."/>
            <person name="Desjardin D."/>
            <person name="Finy P."/>
            <person name="Geml J."/>
            <person name="Haridas S."/>
            <person name="Hughes K."/>
            <person name="Justo A."/>
            <person name="Karasinski D."/>
            <person name="Kautmanova I."/>
            <person name="Kiss B."/>
            <person name="Kocsube S."/>
            <person name="Kotiranta H."/>
            <person name="LaButti K.M."/>
            <person name="Lechner B.E."/>
            <person name="Liimatainen K."/>
            <person name="Lipzen A."/>
            <person name="Lukacs Z."/>
            <person name="Mihaltcheva S."/>
            <person name="Morgado L.N."/>
            <person name="Niskanen T."/>
            <person name="Noordeloos M.E."/>
            <person name="Ohm R.A."/>
            <person name="Ortiz-Santana B."/>
            <person name="Ovrebo C."/>
            <person name="Racz N."/>
            <person name="Riley R."/>
            <person name="Savchenko A."/>
            <person name="Shiryaev A."/>
            <person name="Soop K."/>
            <person name="Spirin V."/>
            <person name="Szebenyi C."/>
            <person name="Tomsovsky M."/>
            <person name="Tulloss R.E."/>
            <person name="Uehling J."/>
            <person name="Grigoriev I.V."/>
            <person name="Vagvolgyi C."/>
            <person name="Papp T."/>
            <person name="Martin F.M."/>
            <person name="Miettinen O."/>
            <person name="Hibbett D.S."/>
            <person name="Nagy L.G."/>
        </authorList>
    </citation>
    <scope>NUCLEOTIDE SEQUENCE [LARGE SCALE GENOMIC DNA]</scope>
    <source>
        <strain evidence="1 2">NL-1719</strain>
    </source>
</reference>
<dbReference type="Proteomes" id="UP000308600">
    <property type="component" value="Unassembled WGS sequence"/>
</dbReference>
<protein>
    <submittedName>
        <fullName evidence="1">P-loop containing nucleoside triphosphate hydrolase protein</fullName>
    </submittedName>
</protein>
<keyword evidence="2" id="KW-1185">Reference proteome</keyword>
<evidence type="ECO:0000313" key="2">
    <source>
        <dbReference type="Proteomes" id="UP000308600"/>
    </source>
</evidence>
<proteinExistence type="predicted"/>
<evidence type="ECO:0000313" key="1">
    <source>
        <dbReference type="EMBL" id="TFK66832.1"/>
    </source>
</evidence>
<gene>
    <name evidence="1" type="ORF">BDN72DRAFT_859614</name>
</gene>
<accession>A0ACD3API0</accession>